<sequence length="394" mass="44864">MLLVIFDGNELASCVQCPFAFDTSITVNLNWTSGNLKVYVHLAVIRTEKTALEIVFSVLRIARCFSSSVLQLLISVLELVDRKGCKQYWLVITRSLSLNILKNNIANTKTTASAKDRSAINEPKTLYDAWFISFYNVLFTSAPVVFLACLDQDVSETSCRNYPQLYIPGQTNQLFNKKIFFLSLLYGTLTSLAIFFVPYGTFHDAVACDGLETSSVSFFGTVVAAILVVVVNVEISFLTQYWTGINHFFTWGSILFYFAFYFVFYSEFVFDLFPQGHYYGMQFEVYGNGTFWLCMLLVLVVCTIPRLSYYFIQNELYPSMSDTVRRKEAHMKPSTRASITEFKPQLTRRRSSKRSSYAFAHQEGFGKIVMSPATFLRRKFGNGNRAKNSTAEAM</sequence>
<evidence type="ECO:0000259" key="5">
    <source>
        <dbReference type="Pfam" id="PF16212"/>
    </source>
</evidence>
<dbReference type="GO" id="GO:0140326">
    <property type="term" value="F:ATPase-coupled intramembrane lipid transporter activity"/>
    <property type="evidence" value="ECO:0007669"/>
    <property type="project" value="TreeGrafter"/>
</dbReference>
<evidence type="ECO:0000256" key="1">
    <source>
        <dbReference type="ARBA" id="ARBA00004141"/>
    </source>
</evidence>
<reference evidence="6" key="1">
    <citation type="journal article" date="2023" name="G3 (Bethesda)">
        <title>Whole genome assembly and annotation of the endangered Caribbean coral Acropora cervicornis.</title>
        <authorList>
            <person name="Selwyn J.D."/>
            <person name="Vollmer S.V."/>
        </authorList>
    </citation>
    <scope>NUCLEOTIDE SEQUENCE</scope>
    <source>
        <strain evidence="6">K2</strain>
    </source>
</reference>
<proteinExistence type="predicted"/>
<protein>
    <submittedName>
        <fullName evidence="6">Phospholipid-transporting ATPase ID</fullName>
    </submittedName>
</protein>
<dbReference type="GO" id="GO:0045332">
    <property type="term" value="P:phospholipid translocation"/>
    <property type="evidence" value="ECO:0007669"/>
    <property type="project" value="TreeGrafter"/>
</dbReference>
<name>A0AAD9VA88_ACRCE</name>
<dbReference type="GO" id="GO:0005886">
    <property type="term" value="C:plasma membrane"/>
    <property type="evidence" value="ECO:0007669"/>
    <property type="project" value="TreeGrafter"/>
</dbReference>
<dbReference type="GO" id="GO:0046872">
    <property type="term" value="F:metal ion binding"/>
    <property type="evidence" value="ECO:0007669"/>
    <property type="project" value="UniProtKB-KW"/>
</dbReference>
<dbReference type="SUPFAM" id="SSF81665">
    <property type="entry name" value="Calcium ATPase, transmembrane domain M"/>
    <property type="match status" value="1"/>
</dbReference>
<comment type="subcellular location">
    <subcellularLocation>
        <location evidence="1">Membrane</location>
        <topology evidence="1">Multi-pass membrane protein</topology>
    </subcellularLocation>
</comment>
<keyword evidence="4" id="KW-1133">Transmembrane helix</keyword>
<evidence type="ECO:0000256" key="3">
    <source>
        <dbReference type="ARBA" id="ARBA00022842"/>
    </source>
</evidence>
<feature type="transmembrane region" description="Helical" evidence="4">
    <location>
        <begin position="179"/>
        <end position="197"/>
    </location>
</feature>
<dbReference type="AlphaFoldDB" id="A0AAD9VA88"/>
<reference evidence="6" key="2">
    <citation type="journal article" date="2023" name="Science">
        <title>Genomic signatures of disease resistance in endangered staghorn corals.</title>
        <authorList>
            <person name="Vollmer S.V."/>
            <person name="Selwyn J.D."/>
            <person name="Despard B.A."/>
            <person name="Roesel C.L."/>
        </authorList>
    </citation>
    <scope>NUCLEOTIDE SEQUENCE</scope>
    <source>
        <strain evidence="6">K2</strain>
    </source>
</reference>
<feature type="transmembrane region" description="Helical" evidence="4">
    <location>
        <begin position="217"/>
        <end position="237"/>
    </location>
</feature>
<keyword evidence="4" id="KW-0472">Membrane</keyword>
<feature type="domain" description="P-type ATPase C-terminal" evidence="5">
    <location>
        <begin position="124"/>
        <end position="319"/>
    </location>
</feature>
<dbReference type="GO" id="GO:0005802">
    <property type="term" value="C:trans-Golgi network"/>
    <property type="evidence" value="ECO:0007669"/>
    <property type="project" value="TreeGrafter"/>
</dbReference>
<keyword evidence="4" id="KW-0812">Transmembrane</keyword>
<keyword evidence="7" id="KW-1185">Reference proteome</keyword>
<feature type="transmembrane region" description="Helical" evidence="4">
    <location>
        <begin position="249"/>
        <end position="270"/>
    </location>
</feature>
<evidence type="ECO:0000313" key="7">
    <source>
        <dbReference type="Proteomes" id="UP001249851"/>
    </source>
</evidence>
<dbReference type="EMBL" id="JARQWQ010000015">
    <property type="protein sequence ID" value="KAK2567001.1"/>
    <property type="molecule type" value="Genomic_DNA"/>
</dbReference>
<evidence type="ECO:0000256" key="2">
    <source>
        <dbReference type="ARBA" id="ARBA00022723"/>
    </source>
</evidence>
<gene>
    <name evidence="6" type="ORF">P5673_008773</name>
</gene>
<dbReference type="InterPro" id="IPR023298">
    <property type="entry name" value="ATPase_P-typ_TM_dom_sf"/>
</dbReference>
<feature type="transmembrane region" description="Helical" evidence="4">
    <location>
        <begin position="129"/>
        <end position="150"/>
    </location>
</feature>
<dbReference type="Proteomes" id="UP001249851">
    <property type="component" value="Unassembled WGS sequence"/>
</dbReference>
<dbReference type="InterPro" id="IPR032630">
    <property type="entry name" value="P_typ_ATPase_c"/>
</dbReference>
<keyword evidence="2" id="KW-0479">Metal-binding</keyword>
<accession>A0AAD9VA88</accession>
<organism evidence="6 7">
    <name type="scientific">Acropora cervicornis</name>
    <name type="common">Staghorn coral</name>
    <dbReference type="NCBI Taxonomy" id="6130"/>
    <lineage>
        <taxon>Eukaryota</taxon>
        <taxon>Metazoa</taxon>
        <taxon>Cnidaria</taxon>
        <taxon>Anthozoa</taxon>
        <taxon>Hexacorallia</taxon>
        <taxon>Scleractinia</taxon>
        <taxon>Astrocoeniina</taxon>
        <taxon>Acroporidae</taxon>
        <taxon>Acropora</taxon>
    </lineage>
</organism>
<keyword evidence="3" id="KW-0460">Magnesium</keyword>
<evidence type="ECO:0000313" key="6">
    <source>
        <dbReference type="EMBL" id="KAK2567001.1"/>
    </source>
</evidence>
<dbReference type="PANTHER" id="PTHR24092:SF190">
    <property type="entry name" value="PHOSPHOLIPID-TRANSPORTING ATPASE"/>
    <property type="match status" value="1"/>
</dbReference>
<comment type="caution">
    <text evidence="6">The sequence shown here is derived from an EMBL/GenBank/DDBJ whole genome shotgun (WGS) entry which is preliminary data.</text>
</comment>
<dbReference type="PANTHER" id="PTHR24092">
    <property type="entry name" value="PROBABLE PHOSPHOLIPID-TRANSPORTING ATPASE"/>
    <property type="match status" value="1"/>
</dbReference>
<feature type="transmembrane region" description="Helical" evidence="4">
    <location>
        <begin position="290"/>
        <end position="312"/>
    </location>
</feature>
<dbReference type="GO" id="GO:0007030">
    <property type="term" value="P:Golgi organization"/>
    <property type="evidence" value="ECO:0007669"/>
    <property type="project" value="TreeGrafter"/>
</dbReference>
<evidence type="ECO:0000256" key="4">
    <source>
        <dbReference type="SAM" id="Phobius"/>
    </source>
</evidence>
<dbReference type="Pfam" id="PF16212">
    <property type="entry name" value="PhoLip_ATPase_C"/>
    <property type="match status" value="1"/>
</dbReference>